<dbReference type="FunFam" id="1.25.40.10:FF:000073">
    <property type="entry name" value="Pentatricopeptide repeat-containing protein chloroplastic"/>
    <property type="match status" value="1"/>
</dbReference>
<dbReference type="OrthoDB" id="185373at2759"/>
<dbReference type="NCBIfam" id="TIGR00756">
    <property type="entry name" value="PPR"/>
    <property type="match status" value="5"/>
</dbReference>
<evidence type="ECO:0000313" key="5">
    <source>
        <dbReference type="Proteomes" id="UP000886520"/>
    </source>
</evidence>
<dbReference type="EMBL" id="JABFUD020000010">
    <property type="protein sequence ID" value="KAI5074378.1"/>
    <property type="molecule type" value="Genomic_DNA"/>
</dbReference>
<dbReference type="FunFam" id="1.25.40.10:FF:000031">
    <property type="entry name" value="Pentatricopeptide repeat-containing protein mitochondrial"/>
    <property type="match status" value="1"/>
</dbReference>
<feature type="repeat" description="PPR" evidence="2">
    <location>
        <begin position="491"/>
        <end position="525"/>
    </location>
</feature>
<feature type="repeat" description="PPR" evidence="2">
    <location>
        <begin position="188"/>
        <end position="222"/>
    </location>
</feature>
<proteinExistence type="predicted"/>
<dbReference type="Pfam" id="PF13041">
    <property type="entry name" value="PPR_2"/>
    <property type="match status" value="3"/>
</dbReference>
<feature type="repeat" description="PPR" evidence="2">
    <location>
        <begin position="592"/>
        <end position="626"/>
    </location>
</feature>
<dbReference type="Proteomes" id="UP000886520">
    <property type="component" value="Chromosome 10"/>
</dbReference>
<dbReference type="Pfam" id="PF14432">
    <property type="entry name" value="DYW_deaminase"/>
    <property type="match status" value="1"/>
</dbReference>
<comment type="caution">
    <text evidence="4">The sequence shown here is derived from an EMBL/GenBank/DDBJ whole genome shotgun (WGS) entry which is preliminary data.</text>
</comment>
<dbReference type="InterPro" id="IPR002885">
    <property type="entry name" value="PPR_rpt"/>
</dbReference>
<keyword evidence="1" id="KW-0677">Repeat</keyword>
<gene>
    <name evidence="4" type="ORF">GOP47_0010339</name>
</gene>
<feature type="domain" description="DYW" evidence="3">
    <location>
        <begin position="819"/>
        <end position="892"/>
    </location>
</feature>
<dbReference type="FunFam" id="1.25.40.10:FF:000227">
    <property type="entry name" value="Pentatricopeptide repeat-containing protein At3g13880"/>
    <property type="match status" value="1"/>
</dbReference>
<dbReference type="InterPro" id="IPR046849">
    <property type="entry name" value="E2_motif"/>
</dbReference>
<feature type="repeat" description="PPR" evidence="2">
    <location>
        <begin position="460"/>
        <end position="490"/>
    </location>
</feature>
<accession>A0A9D4ZG80</accession>
<dbReference type="GO" id="GO:0009451">
    <property type="term" value="P:RNA modification"/>
    <property type="evidence" value="ECO:0007669"/>
    <property type="project" value="InterPro"/>
</dbReference>
<evidence type="ECO:0000313" key="4">
    <source>
        <dbReference type="EMBL" id="KAI5074378.1"/>
    </source>
</evidence>
<feature type="repeat" description="PPR" evidence="2">
    <location>
        <begin position="289"/>
        <end position="323"/>
    </location>
</feature>
<dbReference type="PROSITE" id="PS51375">
    <property type="entry name" value="PPR"/>
    <property type="match status" value="6"/>
</dbReference>
<protein>
    <recommendedName>
        <fullName evidence="3">DYW domain-containing protein</fullName>
    </recommendedName>
</protein>
<organism evidence="4 5">
    <name type="scientific">Adiantum capillus-veneris</name>
    <name type="common">Maidenhair fern</name>
    <dbReference type="NCBI Taxonomy" id="13818"/>
    <lineage>
        <taxon>Eukaryota</taxon>
        <taxon>Viridiplantae</taxon>
        <taxon>Streptophyta</taxon>
        <taxon>Embryophyta</taxon>
        <taxon>Tracheophyta</taxon>
        <taxon>Polypodiopsida</taxon>
        <taxon>Polypodiidae</taxon>
        <taxon>Polypodiales</taxon>
        <taxon>Pteridineae</taxon>
        <taxon>Pteridaceae</taxon>
        <taxon>Vittarioideae</taxon>
        <taxon>Adiantum</taxon>
    </lineage>
</organism>
<dbReference type="Pfam" id="PF01535">
    <property type="entry name" value="PPR"/>
    <property type="match status" value="2"/>
</dbReference>
<keyword evidence="5" id="KW-1185">Reference proteome</keyword>
<dbReference type="InterPro" id="IPR046960">
    <property type="entry name" value="PPR_At4g14850-like_plant"/>
</dbReference>
<evidence type="ECO:0000259" key="3">
    <source>
        <dbReference type="Pfam" id="PF14432"/>
    </source>
</evidence>
<evidence type="ECO:0000256" key="2">
    <source>
        <dbReference type="PROSITE-ProRule" id="PRU00708"/>
    </source>
</evidence>
<feature type="repeat" description="PPR" evidence="2">
    <location>
        <begin position="390"/>
        <end position="424"/>
    </location>
</feature>
<dbReference type="AlphaFoldDB" id="A0A9D4ZG80"/>
<dbReference type="Gene3D" id="1.25.40.10">
    <property type="entry name" value="Tetratricopeptide repeat domain"/>
    <property type="match status" value="4"/>
</dbReference>
<dbReference type="Pfam" id="PF20430">
    <property type="entry name" value="Eplus_motif"/>
    <property type="match status" value="1"/>
</dbReference>
<dbReference type="PANTHER" id="PTHR47926">
    <property type="entry name" value="PENTATRICOPEPTIDE REPEAT-CONTAINING PROTEIN"/>
    <property type="match status" value="1"/>
</dbReference>
<reference evidence="4" key="1">
    <citation type="submission" date="2021-01" db="EMBL/GenBank/DDBJ databases">
        <title>Adiantum capillus-veneris genome.</title>
        <authorList>
            <person name="Fang Y."/>
            <person name="Liao Q."/>
        </authorList>
    </citation>
    <scope>NUCLEOTIDE SEQUENCE</scope>
    <source>
        <strain evidence="4">H3</strain>
        <tissue evidence="4">Leaf</tissue>
    </source>
</reference>
<evidence type="ECO:0000256" key="1">
    <source>
        <dbReference type="ARBA" id="ARBA00022737"/>
    </source>
</evidence>
<sequence length="898" mass="99216">MEHALATPLARISDERSACWGLQEEKSTDWTGQSRHSLVSGKGVESSIKATLQTPTGLFPLKDISIESNASFSNGVDYLCQPLDGFYQFQEELNGSLMVHNGWGQQAFEQDQQVAYLSVQPNVTSFLCTLRVCSDTGVIEQGKDIHLQTVEGGIDSVLSIGTSLIDMYSKCGDLKTAYSIFNRLAVRDLVTWSVLISGYSQQGFSAEAVQLFKCFQQEGIKPDRVICACVLRAYANVADVDSGRDLHSYVIEMGLELDTEVSRALIEMYTRCGLVRDSNITFLRLERQDVVFWSLCMSTFLEIGRSADVLKLLEEMDKECMKPDKVMYVCILNACSKLASLVEGQQVHSQLVGCGHEWDLLIGSALIDMYMKAGSVLNAQMVFQNLGTQDVVTWSALTAGYVQHGHFEEALDLLVLMHQQGMAPNQVTYVCILKACSSLLALEKGKNVHIQITRSGYELNLFVANGLIDMYSKCGSIQEAEEIFNDMVVRDVVTWNAMIAGFAKNECGTEAVQSFQEMLQAGLKPDKVSFIGALNACSGMSALRQGIHIHSSIAAAGLESDNFIISALIDMYNKCGSLEDACFVFKRLPNRDVVTWTAMVAAHVQHSEYGHAFGCFEEMQRTGVKPNDVTFLCILSACSRLGLVSKGCFYLKLMKAEYGIEPALEHYNTLVDLLGHAGVWSAAEDFLETISISANLDGWTTLLGACKSHNYVELGRRCFNTLLRIDPRHAVGHAIMKNLYVSAGMHQEAEEINSSRKCTNLWKKPAKAYIEVDEKVHSFMVGDASHPESDRISQKLKSISKQMRILSLDFREGASAVLKDDTDCGHCEKLAVAFGLLSTPHGATIRVTKNLRMCVDCHVATRLISKIELREIIITDLYCVHHFKDGACSCENGEMLAA</sequence>
<dbReference type="GO" id="GO:0003729">
    <property type="term" value="F:mRNA binding"/>
    <property type="evidence" value="ECO:0007669"/>
    <property type="project" value="UniProtKB-ARBA"/>
</dbReference>
<dbReference type="GO" id="GO:0008270">
    <property type="term" value="F:zinc ion binding"/>
    <property type="evidence" value="ECO:0007669"/>
    <property type="project" value="InterPro"/>
</dbReference>
<dbReference type="InterPro" id="IPR011990">
    <property type="entry name" value="TPR-like_helical_dom_sf"/>
</dbReference>
<dbReference type="FunFam" id="1.25.40.10:FF:000090">
    <property type="entry name" value="Pentatricopeptide repeat-containing protein, chloroplastic"/>
    <property type="match status" value="1"/>
</dbReference>
<dbReference type="InterPro" id="IPR032867">
    <property type="entry name" value="DYW_dom"/>
</dbReference>
<name>A0A9D4ZG80_ADICA</name>